<dbReference type="AlphaFoldDB" id="A0A662Z2R9"/>
<keyword evidence="3" id="KW-1185">Reference proteome</keyword>
<proteinExistence type="predicted"/>
<feature type="region of interest" description="Disordered" evidence="1">
    <location>
        <begin position="57"/>
        <end position="81"/>
    </location>
</feature>
<evidence type="ECO:0000256" key="1">
    <source>
        <dbReference type="SAM" id="MobiDB-lite"/>
    </source>
</evidence>
<feature type="compositionally biased region" description="Basic and acidic residues" evidence="1">
    <location>
        <begin position="59"/>
        <end position="75"/>
    </location>
</feature>
<name>A0A662Z2R9_9STAP</name>
<protein>
    <recommendedName>
        <fullName evidence="4">DUF3006 domain-containing protein</fullName>
    </recommendedName>
</protein>
<evidence type="ECO:0000313" key="2">
    <source>
        <dbReference type="EMBL" id="SEV97033.1"/>
    </source>
</evidence>
<dbReference type="RefSeq" id="WP_091474595.1">
    <property type="nucleotide sequence ID" value="NZ_FOIT01000002.1"/>
</dbReference>
<sequence>MKAVIDRVEDKKHAVLILNGDGEEKVIPVGDLPEGAEEGTWLEVKFDGDDIKSITINEEETKARSERIGNKMDQLKKRKKK</sequence>
<dbReference type="EMBL" id="FOIT01000002">
    <property type="protein sequence ID" value="SEV97033.1"/>
    <property type="molecule type" value="Genomic_DNA"/>
</dbReference>
<dbReference type="Pfam" id="PF11213">
    <property type="entry name" value="DUF3006"/>
    <property type="match status" value="1"/>
</dbReference>
<organism evidence="2 3">
    <name type="scientific">Aliicoccus persicus</name>
    <dbReference type="NCBI Taxonomy" id="930138"/>
    <lineage>
        <taxon>Bacteria</taxon>
        <taxon>Bacillati</taxon>
        <taxon>Bacillota</taxon>
        <taxon>Bacilli</taxon>
        <taxon>Bacillales</taxon>
        <taxon>Staphylococcaceae</taxon>
        <taxon>Aliicoccus</taxon>
    </lineage>
</organism>
<reference evidence="2 3" key="1">
    <citation type="submission" date="2016-10" db="EMBL/GenBank/DDBJ databases">
        <authorList>
            <person name="Varghese N."/>
            <person name="Submissions S."/>
        </authorList>
    </citation>
    <scope>NUCLEOTIDE SEQUENCE [LARGE SCALE GENOMIC DNA]</scope>
    <source>
        <strain evidence="2 3">IBRC-M10081</strain>
    </source>
</reference>
<evidence type="ECO:0008006" key="4">
    <source>
        <dbReference type="Google" id="ProtNLM"/>
    </source>
</evidence>
<dbReference type="OrthoDB" id="2366034at2"/>
<dbReference type="Proteomes" id="UP000243605">
    <property type="component" value="Unassembled WGS sequence"/>
</dbReference>
<dbReference type="InterPro" id="IPR021377">
    <property type="entry name" value="DUF3006"/>
</dbReference>
<accession>A0A662Z2R9</accession>
<evidence type="ECO:0000313" key="3">
    <source>
        <dbReference type="Proteomes" id="UP000243605"/>
    </source>
</evidence>
<gene>
    <name evidence="2" type="ORF">SAMN05192557_1067</name>
</gene>